<feature type="region of interest" description="Disordered" evidence="1">
    <location>
        <begin position="1"/>
        <end position="35"/>
    </location>
</feature>
<evidence type="ECO:0000313" key="3">
    <source>
        <dbReference type="Proteomes" id="UP000630887"/>
    </source>
</evidence>
<dbReference type="EMBL" id="BONI01000088">
    <property type="protein sequence ID" value="GIG10419.1"/>
    <property type="molecule type" value="Genomic_DNA"/>
</dbReference>
<evidence type="ECO:0000256" key="1">
    <source>
        <dbReference type="SAM" id="MobiDB-lite"/>
    </source>
</evidence>
<proteinExistence type="predicted"/>
<sequence>MVTLDAGIRNGNRWLTHRAKRPKPSSVTSHRASRLPLPLAKRSGGWDFGHGNRPLLNVLLEQT</sequence>
<organism evidence="2 3">
    <name type="scientific">Catellatospora coxensis</name>
    <dbReference type="NCBI Taxonomy" id="310354"/>
    <lineage>
        <taxon>Bacteria</taxon>
        <taxon>Bacillati</taxon>
        <taxon>Actinomycetota</taxon>
        <taxon>Actinomycetes</taxon>
        <taxon>Micromonosporales</taxon>
        <taxon>Micromonosporaceae</taxon>
        <taxon>Catellatospora</taxon>
    </lineage>
</organism>
<dbReference type="Proteomes" id="UP000630887">
    <property type="component" value="Unassembled WGS sequence"/>
</dbReference>
<comment type="caution">
    <text evidence="2">The sequence shown here is derived from an EMBL/GenBank/DDBJ whole genome shotgun (WGS) entry which is preliminary data.</text>
</comment>
<evidence type="ECO:0000313" key="2">
    <source>
        <dbReference type="EMBL" id="GIG10419.1"/>
    </source>
</evidence>
<name>A0A8J3L771_9ACTN</name>
<protein>
    <submittedName>
        <fullName evidence="2">Uncharacterized protein</fullName>
    </submittedName>
</protein>
<reference evidence="2 3" key="1">
    <citation type="submission" date="2021-01" db="EMBL/GenBank/DDBJ databases">
        <title>Whole genome shotgun sequence of Catellatospora coxensis NBRC 107359.</title>
        <authorList>
            <person name="Komaki H."/>
            <person name="Tamura T."/>
        </authorList>
    </citation>
    <scope>NUCLEOTIDE SEQUENCE [LARGE SCALE GENOMIC DNA]</scope>
    <source>
        <strain evidence="2 3">NBRC 107359</strain>
    </source>
</reference>
<keyword evidence="3" id="KW-1185">Reference proteome</keyword>
<gene>
    <name evidence="2" type="ORF">Cco03nite_71190</name>
</gene>
<accession>A0A8J3L771</accession>
<dbReference type="AlphaFoldDB" id="A0A8J3L771"/>